<feature type="domain" description="DUF6895" evidence="1">
    <location>
        <begin position="6"/>
        <end position="289"/>
    </location>
</feature>
<proteinExistence type="predicted"/>
<dbReference type="RefSeq" id="WP_359659649.1">
    <property type="nucleotide sequence ID" value="NZ_JBEXZP010000664.1"/>
</dbReference>
<organism evidence="2 3">
    <name type="scientific">Streptomyces lavendulocolor</name>
    <dbReference type="NCBI Taxonomy" id="67316"/>
    <lineage>
        <taxon>Bacteria</taxon>
        <taxon>Bacillati</taxon>
        <taxon>Actinomycetota</taxon>
        <taxon>Actinomycetes</taxon>
        <taxon>Kitasatosporales</taxon>
        <taxon>Streptomycetaceae</taxon>
        <taxon>Streptomyces</taxon>
    </lineage>
</organism>
<dbReference type="Pfam" id="PF21836">
    <property type="entry name" value="DUF6895"/>
    <property type="match status" value="1"/>
</dbReference>
<dbReference type="Proteomes" id="UP001550378">
    <property type="component" value="Unassembled WGS sequence"/>
</dbReference>
<reference evidence="2 3" key="1">
    <citation type="submission" date="2024-06" db="EMBL/GenBank/DDBJ databases">
        <title>The Natural Products Discovery Center: Release of the First 8490 Sequenced Strains for Exploring Actinobacteria Biosynthetic Diversity.</title>
        <authorList>
            <person name="Kalkreuter E."/>
            <person name="Kautsar S.A."/>
            <person name="Yang D."/>
            <person name="Bader C.D."/>
            <person name="Teijaro C.N."/>
            <person name="Fluegel L."/>
            <person name="Davis C.M."/>
            <person name="Simpson J.R."/>
            <person name="Lauterbach L."/>
            <person name="Steele A.D."/>
            <person name="Gui C."/>
            <person name="Meng S."/>
            <person name="Li G."/>
            <person name="Viehrig K."/>
            <person name="Ye F."/>
            <person name="Su P."/>
            <person name="Kiefer A.F."/>
            <person name="Nichols A."/>
            <person name="Cepeda A.J."/>
            <person name="Yan W."/>
            <person name="Fan B."/>
            <person name="Jiang Y."/>
            <person name="Adhikari A."/>
            <person name="Zheng C.-J."/>
            <person name="Schuster L."/>
            <person name="Cowan T.M."/>
            <person name="Smanski M.J."/>
            <person name="Chevrette M.G."/>
            <person name="De Carvalho L.P.S."/>
            <person name="Shen B."/>
        </authorList>
    </citation>
    <scope>NUCLEOTIDE SEQUENCE [LARGE SCALE GENOMIC DNA]</scope>
    <source>
        <strain evidence="2 3">NPDC006337</strain>
    </source>
</reference>
<protein>
    <recommendedName>
        <fullName evidence="1">DUF6895 domain-containing protein</fullName>
    </recommendedName>
</protein>
<accession>A0ABV2W936</accession>
<evidence type="ECO:0000313" key="2">
    <source>
        <dbReference type="EMBL" id="MEU0710050.1"/>
    </source>
</evidence>
<gene>
    <name evidence="2" type="ORF">ABZ508_22070</name>
</gene>
<evidence type="ECO:0000259" key="1">
    <source>
        <dbReference type="Pfam" id="PF21836"/>
    </source>
</evidence>
<name>A0ABV2W936_9ACTN</name>
<keyword evidence="3" id="KW-1185">Reference proteome</keyword>
<comment type="caution">
    <text evidence="2">The sequence shown here is derived from an EMBL/GenBank/DDBJ whole genome shotgun (WGS) entry which is preliminary data.</text>
</comment>
<dbReference type="InterPro" id="IPR054190">
    <property type="entry name" value="DUF6895"/>
</dbReference>
<sequence length="311" mass="34094">MTRIAEKAMRWLSDHRDGFDLDDSALDPAADVDKSWKPLGELAQMCSCVRRDTRPGTFLHDTASDLLHHAWRQTDDGSLFLALQRLEPHATYPLEVYAAFAAGGLRHPGYEDFAAGLVRSRSWRTAEVLPNRRLSVVNSERRAGLPPSHDPATVLRRTWLGALPEPWAFERFAGYTLTHVVYHLTDWGHDVHRVPADVADYLTTWLPAWLDGCVEAQAWDLCGELLAVAAGLPEPPPPESTEQAWQALALAQDADGALPEAGRGPHGEDVPRVFANCYHSTLVVAFAAALTAGRRTRNGDGGDDTGRGAPV</sequence>
<evidence type="ECO:0000313" key="3">
    <source>
        <dbReference type="Proteomes" id="UP001550378"/>
    </source>
</evidence>
<dbReference type="EMBL" id="JBEXZR010000021">
    <property type="protein sequence ID" value="MEU0710050.1"/>
    <property type="molecule type" value="Genomic_DNA"/>
</dbReference>